<organism evidence="2 3">
    <name type="scientific">Candidatus Kaiserbacteria bacterium RIFCSPHIGHO2_01_FULL_56_24</name>
    <dbReference type="NCBI Taxonomy" id="1798487"/>
    <lineage>
        <taxon>Bacteria</taxon>
        <taxon>Candidatus Kaiseribacteriota</taxon>
    </lineage>
</organism>
<evidence type="ECO:0000313" key="3">
    <source>
        <dbReference type="Proteomes" id="UP000176377"/>
    </source>
</evidence>
<dbReference type="EMBL" id="MFLA01000016">
    <property type="protein sequence ID" value="OGG59830.1"/>
    <property type="molecule type" value="Genomic_DNA"/>
</dbReference>
<dbReference type="GO" id="GO:0030151">
    <property type="term" value="F:molybdenum ion binding"/>
    <property type="evidence" value="ECO:0007669"/>
    <property type="project" value="InterPro"/>
</dbReference>
<sequence>MRRSFSKPGTFKPNTDRHITLVAYEVIEDLNRELGLTLGPGSLGENITTQGLGDLSDIPDGAEILIGDKILLRVVEQNQPCKNLAPLHRLLVKKIHGRRGLLCAIEEGVGVVISSDTTIEVCT</sequence>
<feature type="domain" description="MOSC" evidence="1">
    <location>
        <begin position="1"/>
        <end position="122"/>
    </location>
</feature>
<dbReference type="InterPro" id="IPR052716">
    <property type="entry name" value="MOSC_domain"/>
</dbReference>
<proteinExistence type="predicted"/>
<dbReference type="GO" id="GO:0030170">
    <property type="term" value="F:pyridoxal phosphate binding"/>
    <property type="evidence" value="ECO:0007669"/>
    <property type="project" value="InterPro"/>
</dbReference>
<evidence type="ECO:0000313" key="2">
    <source>
        <dbReference type="EMBL" id="OGG59830.1"/>
    </source>
</evidence>
<dbReference type="Gene3D" id="2.40.33.20">
    <property type="entry name" value="PK beta-barrel domain-like"/>
    <property type="match status" value="1"/>
</dbReference>
<dbReference type="PANTHER" id="PTHR36930">
    <property type="entry name" value="METAL-SULFUR CLUSTER BIOSYNTHESIS PROTEINS YUAD-RELATED"/>
    <property type="match status" value="1"/>
</dbReference>
<dbReference type="InterPro" id="IPR011037">
    <property type="entry name" value="Pyrv_Knase-like_insert_dom_sf"/>
</dbReference>
<dbReference type="InterPro" id="IPR005302">
    <property type="entry name" value="MoCF_Sase_C"/>
</dbReference>
<protein>
    <recommendedName>
        <fullName evidence="1">MOSC domain-containing protein</fullName>
    </recommendedName>
</protein>
<dbReference type="GO" id="GO:0003824">
    <property type="term" value="F:catalytic activity"/>
    <property type="evidence" value="ECO:0007669"/>
    <property type="project" value="InterPro"/>
</dbReference>
<dbReference type="Pfam" id="PF03473">
    <property type="entry name" value="MOSC"/>
    <property type="match status" value="1"/>
</dbReference>
<dbReference type="AlphaFoldDB" id="A0A1F6DES9"/>
<dbReference type="Proteomes" id="UP000176377">
    <property type="component" value="Unassembled WGS sequence"/>
</dbReference>
<dbReference type="PROSITE" id="PS51340">
    <property type="entry name" value="MOSC"/>
    <property type="match status" value="1"/>
</dbReference>
<comment type="caution">
    <text evidence="2">The sequence shown here is derived from an EMBL/GenBank/DDBJ whole genome shotgun (WGS) entry which is preliminary data.</text>
</comment>
<reference evidence="2 3" key="1">
    <citation type="journal article" date="2016" name="Nat. Commun.">
        <title>Thousands of microbial genomes shed light on interconnected biogeochemical processes in an aquifer system.</title>
        <authorList>
            <person name="Anantharaman K."/>
            <person name="Brown C.T."/>
            <person name="Hug L.A."/>
            <person name="Sharon I."/>
            <person name="Castelle C.J."/>
            <person name="Probst A.J."/>
            <person name="Thomas B.C."/>
            <person name="Singh A."/>
            <person name="Wilkins M.J."/>
            <person name="Karaoz U."/>
            <person name="Brodie E.L."/>
            <person name="Williams K.H."/>
            <person name="Hubbard S.S."/>
            <person name="Banfield J.F."/>
        </authorList>
    </citation>
    <scope>NUCLEOTIDE SEQUENCE [LARGE SCALE GENOMIC DNA]</scope>
</reference>
<name>A0A1F6DES9_9BACT</name>
<evidence type="ECO:0000259" key="1">
    <source>
        <dbReference type="PROSITE" id="PS51340"/>
    </source>
</evidence>
<accession>A0A1F6DES9</accession>
<dbReference type="PANTHER" id="PTHR36930:SF1">
    <property type="entry name" value="MOSC DOMAIN-CONTAINING PROTEIN"/>
    <property type="match status" value="1"/>
</dbReference>
<dbReference type="SUPFAM" id="SSF50800">
    <property type="entry name" value="PK beta-barrel domain-like"/>
    <property type="match status" value="1"/>
</dbReference>
<gene>
    <name evidence="2" type="ORF">A2765_04555</name>
</gene>